<keyword evidence="3" id="KW-1185">Reference proteome</keyword>
<protein>
    <submittedName>
        <fullName evidence="2">Uncharacterized protein</fullName>
    </submittedName>
</protein>
<feature type="transmembrane region" description="Helical" evidence="1">
    <location>
        <begin position="73"/>
        <end position="104"/>
    </location>
</feature>
<dbReference type="AlphaFoldDB" id="A0A3M0ADZ3"/>
<keyword evidence="1" id="KW-0472">Membrane</keyword>
<keyword evidence="1" id="KW-1133">Transmembrane helix</keyword>
<proteinExistence type="predicted"/>
<comment type="caution">
    <text evidence="2">The sequence shown here is derived from an EMBL/GenBank/DDBJ whole genome shotgun (WGS) entry which is preliminary data.</text>
</comment>
<feature type="transmembrane region" description="Helical" evidence="1">
    <location>
        <begin position="6"/>
        <end position="23"/>
    </location>
</feature>
<dbReference type="Proteomes" id="UP000267187">
    <property type="component" value="Unassembled WGS sequence"/>
</dbReference>
<dbReference type="RefSeq" id="WP_121876062.1">
    <property type="nucleotide sequence ID" value="NZ_REFJ01000001.1"/>
</dbReference>
<accession>A0A3M0ADZ3</accession>
<reference evidence="2 3" key="1">
    <citation type="submission" date="2018-10" db="EMBL/GenBank/DDBJ databases">
        <title>Genomic Encyclopedia of Type Strains, Phase IV (KMG-IV): sequencing the most valuable type-strain genomes for metagenomic binning, comparative biology and taxonomic classification.</title>
        <authorList>
            <person name="Goeker M."/>
        </authorList>
    </citation>
    <scope>NUCLEOTIDE SEQUENCE [LARGE SCALE GENOMIC DNA]</scope>
    <source>
        <strain evidence="2 3">DSM 25080</strain>
    </source>
</reference>
<keyword evidence="1" id="KW-0812">Transmembrane</keyword>
<evidence type="ECO:0000313" key="3">
    <source>
        <dbReference type="Proteomes" id="UP000267187"/>
    </source>
</evidence>
<dbReference type="EMBL" id="REFJ01000001">
    <property type="protein sequence ID" value="RMA82756.1"/>
    <property type="molecule type" value="Genomic_DNA"/>
</dbReference>
<gene>
    <name evidence="2" type="ORF">DFR27_0717</name>
</gene>
<feature type="transmembrane region" description="Helical" evidence="1">
    <location>
        <begin position="43"/>
        <end position="67"/>
    </location>
</feature>
<sequence>MNALKWILMVLFVVSALVAVSNIGSSHIHISGISGDFGALEPFVAAIAVIFAIAILIGVGILLAVVLGSVAVVVIFSVLIACSIALLPAILPALFVIGIIWLIVNVFSEKA</sequence>
<evidence type="ECO:0000256" key="1">
    <source>
        <dbReference type="SAM" id="Phobius"/>
    </source>
</evidence>
<evidence type="ECO:0000313" key="2">
    <source>
        <dbReference type="EMBL" id="RMA82756.1"/>
    </source>
</evidence>
<organism evidence="2 3">
    <name type="scientific">Umboniibacter marinipuniceus</name>
    <dbReference type="NCBI Taxonomy" id="569599"/>
    <lineage>
        <taxon>Bacteria</taxon>
        <taxon>Pseudomonadati</taxon>
        <taxon>Pseudomonadota</taxon>
        <taxon>Gammaproteobacteria</taxon>
        <taxon>Cellvibrionales</taxon>
        <taxon>Cellvibrionaceae</taxon>
        <taxon>Umboniibacter</taxon>
    </lineage>
</organism>
<name>A0A3M0ADZ3_9GAMM</name>